<feature type="signal peptide" evidence="1">
    <location>
        <begin position="1"/>
        <end position="27"/>
    </location>
</feature>
<dbReference type="InterPro" id="IPR012334">
    <property type="entry name" value="Pectin_lyas_fold"/>
</dbReference>
<dbReference type="Pfam" id="PF05860">
    <property type="entry name" value="TPS"/>
    <property type="match status" value="1"/>
</dbReference>
<dbReference type="KEGG" id="tvl:FAZ95_36445"/>
<dbReference type="InterPro" id="IPR008638">
    <property type="entry name" value="FhaB/CdiA-like_TPS"/>
</dbReference>
<gene>
    <name evidence="3" type="ORF">FAZ95_36445</name>
</gene>
<feature type="domain" description="Filamentous haemagglutinin FhaB/tRNA nuclease CdiA-like TPS" evidence="2">
    <location>
        <begin position="39"/>
        <end position="149"/>
    </location>
</feature>
<keyword evidence="4" id="KW-1185">Reference proteome</keyword>
<reference evidence="3 4" key="1">
    <citation type="submission" date="2019-05" db="EMBL/GenBank/DDBJ databases">
        <title>Burkholderia sp. DHOD12, isolated from subtropical forest soil.</title>
        <authorList>
            <person name="Gao Z.-H."/>
            <person name="Qiu L.-H."/>
        </authorList>
    </citation>
    <scope>NUCLEOTIDE SEQUENCE [LARGE SCALE GENOMIC DNA]</scope>
    <source>
        <strain evidence="3 4">DHOD12</strain>
    </source>
</reference>
<dbReference type="EMBL" id="CP040078">
    <property type="protein sequence ID" value="QCP55027.1"/>
    <property type="molecule type" value="Genomic_DNA"/>
</dbReference>
<name>A0A4P8J271_9BURK</name>
<dbReference type="Proteomes" id="UP000298656">
    <property type="component" value="Chromosome 2"/>
</dbReference>
<evidence type="ECO:0000256" key="1">
    <source>
        <dbReference type="SAM" id="SignalP"/>
    </source>
</evidence>
<evidence type="ECO:0000313" key="3">
    <source>
        <dbReference type="EMBL" id="QCP55027.1"/>
    </source>
</evidence>
<organism evidence="3 4">
    <name type="scientific">Trinickia violacea</name>
    <dbReference type="NCBI Taxonomy" id="2571746"/>
    <lineage>
        <taxon>Bacteria</taxon>
        <taxon>Pseudomonadati</taxon>
        <taxon>Pseudomonadota</taxon>
        <taxon>Betaproteobacteria</taxon>
        <taxon>Burkholderiales</taxon>
        <taxon>Burkholderiaceae</taxon>
        <taxon>Trinickia</taxon>
    </lineage>
</organism>
<dbReference type="InterPro" id="IPR011050">
    <property type="entry name" value="Pectin_lyase_fold/virulence"/>
</dbReference>
<feature type="chain" id="PRO_5020237420" evidence="1">
    <location>
        <begin position="28"/>
        <end position="655"/>
    </location>
</feature>
<dbReference type="SUPFAM" id="SSF51126">
    <property type="entry name" value="Pectin lyase-like"/>
    <property type="match status" value="1"/>
</dbReference>
<keyword evidence="1" id="KW-0732">Signal</keyword>
<sequence length="655" mass="67174">MKFGWRYPLGLGLVPRLFVPAVLPVFAAGANAAAIVADGGTATSVSTAANGHQIVNIAPTVGAVSHNTYSSFNVSAAVADLNNVGINAGTIVNEVTSTNSSLIQGAINVLGPRANVILANPNGITVDGGSFQNAGHVVLSTGQVSFDDLTLAPDVTQRNVILTTNHGGITIGLGGLSSTLVNLDLIAKQLAVNDPVTNSYTSSSSGIRAIIGSSTATYDTSYSASDNTHDWLSSQMSPGASNPGIAVDITPTGGLTARRVQLIVTDQGADVRGLGPLYANAGDVVVSTNGKVSAADSAITAAHDISISTPGAVSLQGTHLAAANDVSVRVSGITLTDDTTGPSTLTAQDGSVNLTNSGTISNTGSVIQVGEVASNGSATGGTVTLTAGGNITNDSSAANLGILFAANGAMSLTAQGSITNDNARILAGPSERERILVGVATGEGIRGRALHPSEPLPACPALHQPFHVSAAEAAKASRIAQDKRTMRPFDLVIREAARHRGDPLMTITGACSGSKVERARAVEDGAHLVKGADLRFVKVDDQPVRIIHPRCPGDGQIVRVAPVTGSFAVGNAPESARKRIHSIRLGSVRFDSATQLPFTIVNSSSRGSIPYCIQCKHAKLLGSKMEQFFRFEVVAPKVVEMKRRNRSTTPTAFGL</sequence>
<evidence type="ECO:0000313" key="4">
    <source>
        <dbReference type="Proteomes" id="UP000298656"/>
    </source>
</evidence>
<protein>
    <submittedName>
        <fullName evidence="3">Filamentous hemagglutinin N-terminal domain-containing protein</fullName>
    </submittedName>
</protein>
<dbReference type="AlphaFoldDB" id="A0A4P8J271"/>
<proteinExistence type="predicted"/>
<dbReference type="SMART" id="SM00912">
    <property type="entry name" value="Haemagg_act"/>
    <property type="match status" value="1"/>
</dbReference>
<dbReference type="OrthoDB" id="5666689at2"/>
<evidence type="ECO:0000259" key="2">
    <source>
        <dbReference type="SMART" id="SM00912"/>
    </source>
</evidence>
<dbReference type="NCBIfam" id="TIGR01901">
    <property type="entry name" value="adhes_NPXG"/>
    <property type="match status" value="1"/>
</dbReference>
<accession>A0A4P8J271</accession>
<dbReference type="Gene3D" id="2.160.20.10">
    <property type="entry name" value="Single-stranded right-handed beta-helix, Pectin lyase-like"/>
    <property type="match status" value="1"/>
</dbReference>